<organism evidence="1 2">
    <name type="scientific">Candidatus Muproteobacteria bacterium RBG_16_65_34</name>
    <dbReference type="NCBI Taxonomy" id="1817760"/>
    <lineage>
        <taxon>Bacteria</taxon>
        <taxon>Pseudomonadati</taxon>
        <taxon>Pseudomonadota</taxon>
        <taxon>Candidatus Muproteobacteria</taxon>
    </lineage>
</organism>
<reference evidence="1 2" key="1">
    <citation type="journal article" date="2016" name="Nat. Commun.">
        <title>Thousands of microbial genomes shed light on interconnected biogeochemical processes in an aquifer system.</title>
        <authorList>
            <person name="Anantharaman K."/>
            <person name="Brown C.T."/>
            <person name="Hug L.A."/>
            <person name="Sharon I."/>
            <person name="Castelle C.J."/>
            <person name="Probst A.J."/>
            <person name="Thomas B.C."/>
            <person name="Singh A."/>
            <person name="Wilkins M.J."/>
            <person name="Karaoz U."/>
            <person name="Brodie E.L."/>
            <person name="Williams K.H."/>
            <person name="Hubbard S.S."/>
            <person name="Banfield J.F."/>
        </authorList>
    </citation>
    <scope>NUCLEOTIDE SEQUENCE [LARGE SCALE GENOMIC DNA]</scope>
</reference>
<gene>
    <name evidence="1" type="ORF">A2151_01315</name>
</gene>
<evidence type="ECO:0000313" key="2">
    <source>
        <dbReference type="Proteomes" id="UP000178885"/>
    </source>
</evidence>
<proteinExistence type="predicted"/>
<dbReference type="Proteomes" id="UP000178885">
    <property type="component" value="Unassembled WGS sequence"/>
</dbReference>
<dbReference type="EMBL" id="MFSU01000045">
    <property type="protein sequence ID" value="OGI47825.1"/>
    <property type="molecule type" value="Genomic_DNA"/>
</dbReference>
<accession>A0A1F6TRX4</accession>
<dbReference type="STRING" id="1817760.A2151_01315"/>
<comment type="caution">
    <text evidence="1">The sequence shown here is derived from an EMBL/GenBank/DDBJ whole genome shotgun (WGS) entry which is preliminary data.</text>
</comment>
<name>A0A1F6TRX4_9PROT</name>
<protein>
    <submittedName>
        <fullName evidence="1">Uncharacterized protein</fullName>
    </submittedName>
</protein>
<evidence type="ECO:0000313" key="1">
    <source>
        <dbReference type="EMBL" id="OGI47825.1"/>
    </source>
</evidence>
<dbReference type="AlphaFoldDB" id="A0A1F6TRX4"/>
<sequence length="289" mass="30441">MSLQRPLIALAAVGALAAMIFLPPYLRPVDACLVGDPEARLAATVPAELRDVRLDASRMRVGLGAAAVGGWEDLGDALAVGGQVWTRPTDRGSEFYYRLLVNRTFQTNAFVYVPLARAPAERLTLTAGATAGEVIEQLANAHAAGVIVAGYVRFAELHTIAIAEPAVAGVPVLQNAPRYYTRPMETARNAWAYVVGATQHRTALDAGRPQALRPPRLLAPPAPPAKAASLLHALRLTGAPADPAAAPRPDQALNVGQVARDSKIAEGVLELYPIARAAACTDAYSPGKR</sequence>